<dbReference type="SUPFAM" id="SSF52172">
    <property type="entry name" value="CheY-like"/>
    <property type="match status" value="1"/>
</dbReference>
<name>A0ABS3KAB2_9PROT</name>
<feature type="domain" description="Response regulatory" evidence="2">
    <location>
        <begin position="96"/>
        <end position="213"/>
    </location>
</feature>
<dbReference type="PANTHER" id="PTHR42872:SF3">
    <property type="entry name" value="PROTEIN-GLUTAMATE METHYLESTERASE_PROTEIN-GLUTAMINE GLUTAMINASE 1"/>
    <property type="match status" value="1"/>
</dbReference>
<dbReference type="InterPro" id="IPR011006">
    <property type="entry name" value="CheY-like_superfamily"/>
</dbReference>
<proteinExistence type="predicted"/>
<gene>
    <name evidence="3" type="ORF">IAI60_01590</name>
</gene>
<keyword evidence="4" id="KW-1185">Reference proteome</keyword>
<dbReference type="CDD" id="cd17541">
    <property type="entry name" value="REC_CheB-like"/>
    <property type="match status" value="1"/>
</dbReference>
<dbReference type="Gene3D" id="3.40.50.2300">
    <property type="match status" value="1"/>
</dbReference>
<dbReference type="SMART" id="SM00448">
    <property type="entry name" value="REC"/>
    <property type="match status" value="1"/>
</dbReference>
<reference evidence="3 4" key="1">
    <citation type="submission" date="2020-09" db="EMBL/GenBank/DDBJ databases">
        <title>Roseomonas.</title>
        <authorList>
            <person name="Zhu W."/>
        </authorList>
    </citation>
    <scope>NUCLEOTIDE SEQUENCE [LARGE SCALE GENOMIC DNA]</scope>
    <source>
        <strain evidence="3 4">1311</strain>
    </source>
</reference>
<dbReference type="InterPro" id="IPR001789">
    <property type="entry name" value="Sig_transdc_resp-reg_receiver"/>
</dbReference>
<evidence type="ECO:0000259" key="2">
    <source>
        <dbReference type="PROSITE" id="PS50110"/>
    </source>
</evidence>
<dbReference type="EMBL" id="JACTNF010000001">
    <property type="protein sequence ID" value="MBO1073296.1"/>
    <property type="molecule type" value="Genomic_DNA"/>
</dbReference>
<dbReference type="RefSeq" id="WP_207444899.1">
    <property type="nucleotide sequence ID" value="NZ_CP061091.1"/>
</dbReference>
<dbReference type="PROSITE" id="PS50110">
    <property type="entry name" value="RESPONSE_REGULATORY"/>
    <property type="match status" value="1"/>
</dbReference>
<evidence type="ECO:0000256" key="1">
    <source>
        <dbReference type="PROSITE-ProRule" id="PRU00169"/>
    </source>
</evidence>
<feature type="modified residue" description="4-aspartylphosphate" evidence="1">
    <location>
        <position position="147"/>
    </location>
</feature>
<protein>
    <submittedName>
        <fullName evidence="3">Response regulator</fullName>
    </submittedName>
</protein>
<organism evidence="3 4">
    <name type="scientific">Roseomonas marmotae</name>
    <dbReference type="NCBI Taxonomy" id="2768161"/>
    <lineage>
        <taxon>Bacteria</taxon>
        <taxon>Pseudomonadati</taxon>
        <taxon>Pseudomonadota</taxon>
        <taxon>Alphaproteobacteria</taxon>
        <taxon>Acetobacterales</taxon>
        <taxon>Roseomonadaceae</taxon>
        <taxon>Roseomonas</taxon>
    </lineage>
</organism>
<dbReference type="Proteomes" id="UP001518990">
    <property type="component" value="Unassembled WGS sequence"/>
</dbReference>
<evidence type="ECO:0000313" key="3">
    <source>
        <dbReference type="EMBL" id="MBO1073296.1"/>
    </source>
</evidence>
<sequence>MTPAPIDRELLDAFIPEFTEGLARLTAADGAPAAGRVLDGLRAMASAMGLTPLEPGLEAAAAAADPFDAPALRAAAGRLRQALNQLAEPAAPAPVTVLVVDDSPTMRRIIRGILAGDADFAVVAEAADGVEALAALREHDPALILLDLEMPVLDGFGFLRHWALSGRGPVVVVSSAVPPGSQQALALRRLGVAAVVGKPTGALSFDLADKRGAAVLAAARRAAGLAA</sequence>
<keyword evidence="1" id="KW-0597">Phosphoprotein</keyword>
<accession>A0ABS3KAB2</accession>
<dbReference type="Pfam" id="PF00072">
    <property type="entry name" value="Response_reg"/>
    <property type="match status" value="1"/>
</dbReference>
<comment type="caution">
    <text evidence="3">The sequence shown here is derived from an EMBL/GenBank/DDBJ whole genome shotgun (WGS) entry which is preliminary data.</text>
</comment>
<evidence type="ECO:0000313" key="4">
    <source>
        <dbReference type="Proteomes" id="UP001518990"/>
    </source>
</evidence>
<dbReference type="PANTHER" id="PTHR42872">
    <property type="entry name" value="PROTEIN-GLUTAMATE METHYLESTERASE/PROTEIN-GLUTAMINE GLUTAMINASE"/>
    <property type="match status" value="1"/>
</dbReference>